<evidence type="ECO:0008006" key="6">
    <source>
        <dbReference type="Google" id="ProtNLM"/>
    </source>
</evidence>
<sequence length="152" mass="17347">MNGHYEMTKLLIKNGISPNHPDSSDNYPIHYAAAYGFIDIFKLLMECGAKIDQFNAWKKTPFDIACGKNHTGISNFILSRSDFDVNLKDEHGYTIIYRLLQSKDLSVIQQILNTISNVDLNAKDPMDNTILHYVAESPNELDLQTIQEFIKH</sequence>
<accession>A0AAW2YMR6</accession>
<dbReference type="PROSITE" id="PS50297">
    <property type="entry name" value="ANK_REP_REGION"/>
    <property type="match status" value="1"/>
</dbReference>
<dbReference type="Gene3D" id="1.25.40.20">
    <property type="entry name" value="Ankyrin repeat-containing domain"/>
    <property type="match status" value="2"/>
</dbReference>
<proteinExistence type="predicted"/>
<keyword evidence="5" id="KW-1185">Reference proteome</keyword>
<dbReference type="PROSITE" id="PS50088">
    <property type="entry name" value="ANK_REPEAT"/>
    <property type="match status" value="1"/>
</dbReference>
<evidence type="ECO:0000256" key="1">
    <source>
        <dbReference type="ARBA" id="ARBA00022737"/>
    </source>
</evidence>
<keyword evidence="1" id="KW-0677">Repeat</keyword>
<dbReference type="SUPFAM" id="SSF48403">
    <property type="entry name" value="Ankyrin repeat"/>
    <property type="match status" value="1"/>
</dbReference>
<dbReference type="Proteomes" id="UP001431209">
    <property type="component" value="Unassembled WGS sequence"/>
</dbReference>
<dbReference type="InterPro" id="IPR002110">
    <property type="entry name" value="Ankyrin_rpt"/>
</dbReference>
<evidence type="ECO:0000313" key="5">
    <source>
        <dbReference type="Proteomes" id="UP001431209"/>
    </source>
</evidence>
<dbReference type="InterPro" id="IPR036770">
    <property type="entry name" value="Ankyrin_rpt-contain_sf"/>
</dbReference>
<keyword evidence="2 3" id="KW-0040">ANK repeat</keyword>
<dbReference type="Pfam" id="PF12796">
    <property type="entry name" value="Ank_2"/>
    <property type="match status" value="1"/>
</dbReference>
<dbReference type="PANTHER" id="PTHR24198">
    <property type="entry name" value="ANKYRIN REPEAT AND PROTEIN KINASE DOMAIN-CONTAINING PROTEIN"/>
    <property type="match status" value="1"/>
</dbReference>
<dbReference type="AlphaFoldDB" id="A0AAW2YMR6"/>
<name>A0AAW2YMR6_9EUKA</name>
<protein>
    <recommendedName>
        <fullName evidence="6">Ankyrin repeat protein</fullName>
    </recommendedName>
</protein>
<dbReference type="EMBL" id="JAOPGA020000381">
    <property type="protein sequence ID" value="KAL0478399.1"/>
    <property type="molecule type" value="Genomic_DNA"/>
</dbReference>
<feature type="non-terminal residue" evidence="4">
    <location>
        <position position="152"/>
    </location>
</feature>
<reference evidence="4 5" key="1">
    <citation type="submission" date="2024-03" db="EMBL/GenBank/DDBJ databases">
        <title>The Acrasis kona genome and developmental transcriptomes reveal deep origins of eukaryotic multicellular pathways.</title>
        <authorList>
            <person name="Sheikh S."/>
            <person name="Fu C.-J."/>
            <person name="Brown M.W."/>
            <person name="Baldauf S.L."/>
        </authorList>
    </citation>
    <scope>NUCLEOTIDE SEQUENCE [LARGE SCALE GENOMIC DNA]</scope>
    <source>
        <strain evidence="4 5">ATCC MYA-3509</strain>
    </source>
</reference>
<comment type="caution">
    <text evidence="4">The sequence shown here is derived from an EMBL/GenBank/DDBJ whole genome shotgun (WGS) entry which is preliminary data.</text>
</comment>
<gene>
    <name evidence="4" type="ORF">AKO1_000288</name>
</gene>
<dbReference type="PANTHER" id="PTHR24198:SF165">
    <property type="entry name" value="ANKYRIN REPEAT-CONTAINING PROTEIN-RELATED"/>
    <property type="match status" value="1"/>
</dbReference>
<organism evidence="4 5">
    <name type="scientific">Acrasis kona</name>
    <dbReference type="NCBI Taxonomy" id="1008807"/>
    <lineage>
        <taxon>Eukaryota</taxon>
        <taxon>Discoba</taxon>
        <taxon>Heterolobosea</taxon>
        <taxon>Tetramitia</taxon>
        <taxon>Eutetramitia</taxon>
        <taxon>Acrasidae</taxon>
        <taxon>Acrasis</taxon>
    </lineage>
</organism>
<evidence type="ECO:0000256" key="2">
    <source>
        <dbReference type="ARBA" id="ARBA00023043"/>
    </source>
</evidence>
<feature type="repeat" description="ANK" evidence="3">
    <location>
        <begin position="24"/>
        <end position="56"/>
    </location>
</feature>
<dbReference type="SMART" id="SM00248">
    <property type="entry name" value="ANK"/>
    <property type="match status" value="3"/>
</dbReference>
<evidence type="ECO:0000256" key="3">
    <source>
        <dbReference type="PROSITE-ProRule" id="PRU00023"/>
    </source>
</evidence>
<evidence type="ECO:0000313" key="4">
    <source>
        <dbReference type="EMBL" id="KAL0478399.1"/>
    </source>
</evidence>